<sequence length="33" mass="3887">MLDQLGNSNQPLNRLIKLINYGNRFKFSNSNNY</sequence>
<organism evidence="1">
    <name type="scientific">Podoviridae sp. ct8Lf7</name>
    <dbReference type="NCBI Taxonomy" id="2827723"/>
    <lineage>
        <taxon>Viruses</taxon>
        <taxon>Duplodnaviria</taxon>
        <taxon>Heunggongvirae</taxon>
        <taxon>Uroviricota</taxon>
        <taxon>Caudoviricetes</taxon>
    </lineage>
</organism>
<reference evidence="1" key="1">
    <citation type="journal article" date="2021" name="Proc. Natl. Acad. Sci. U.S.A.">
        <title>A Catalog of Tens of Thousands of Viruses from Human Metagenomes Reveals Hidden Associations with Chronic Diseases.</title>
        <authorList>
            <person name="Tisza M.J."/>
            <person name="Buck C.B."/>
        </authorList>
    </citation>
    <scope>NUCLEOTIDE SEQUENCE</scope>
    <source>
        <strain evidence="1">Ct8Lf7</strain>
    </source>
</reference>
<protein>
    <submittedName>
        <fullName evidence="1">Uncharacterized protein</fullName>
    </submittedName>
</protein>
<evidence type="ECO:0000313" key="1">
    <source>
        <dbReference type="EMBL" id="DAF44504.1"/>
    </source>
</evidence>
<dbReference type="EMBL" id="BK032511">
    <property type="protein sequence ID" value="DAF44504.1"/>
    <property type="molecule type" value="Genomic_DNA"/>
</dbReference>
<name>A0A8S5S0S0_9CAUD</name>
<accession>A0A8S5S0S0</accession>
<proteinExistence type="predicted"/>